<evidence type="ECO:0000259" key="2">
    <source>
        <dbReference type="PROSITE" id="PS50858"/>
    </source>
</evidence>
<feature type="compositionally biased region" description="Basic and acidic residues" evidence="1">
    <location>
        <begin position="363"/>
        <end position="394"/>
    </location>
</feature>
<dbReference type="SUPFAM" id="SSF140383">
    <property type="entry name" value="BSD domain-like"/>
    <property type="match status" value="1"/>
</dbReference>
<reference evidence="3" key="1">
    <citation type="submission" date="2020-07" db="EMBL/GenBank/DDBJ databases">
        <authorList>
            <person name="Lin J."/>
        </authorList>
    </citation>
    <scope>NUCLEOTIDE SEQUENCE</scope>
</reference>
<evidence type="ECO:0000313" key="3">
    <source>
        <dbReference type="EMBL" id="CAD1839997.1"/>
    </source>
</evidence>
<dbReference type="Pfam" id="PF03909">
    <property type="entry name" value="BSD"/>
    <property type="match status" value="1"/>
</dbReference>
<feature type="compositionally biased region" description="Basic and acidic residues" evidence="1">
    <location>
        <begin position="439"/>
        <end position="452"/>
    </location>
</feature>
<dbReference type="Gene3D" id="1.10.3970.10">
    <property type="entry name" value="BSD domain"/>
    <property type="match status" value="1"/>
</dbReference>
<feature type="domain" description="BSD" evidence="2">
    <location>
        <begin position="298"/>
        <end position="341"/>
    </location>
</feature>
<feature type="compositionally biased region" description="Polar residues" evidence="1">
    <location>
        <begin position="453"/>
        <end position="467"/>
    </location>
</feature>
<gene>
    <name evidence="3" type="ORF">CB5_LOCUS23208</name>
</gene>
<protein>
    <recommendedName>
        <fullName evidence="2">BSD domain-containing protein</fullName>
    </recommendedName>
</protein>
<proteinExistence type="predicted"/>
<feature type="compositionally biased region" description="Basic and acidic residues" evidence="1">
    <location>
        <begin position="414"/>
        <end position="427"/>
    </location>
</feature>
<feature type="compositionally biased region" description="Acidic residues" evidence="1">
    <location>
        <begin position="510"/>
        <end position="528"/>
    </location>
</feature>
<dbReference type="PANTHER" id="PTHR16019">
    <property type="entry name" value="SYNAPSE-ASSOCIATED PROTEIN"/>
    <property type="match status" value="1"/>
</dbReference>
<accession>A0A6V7QAT8</accession>
<dbReference type="EMBL" id="LR862134">
    <property type="protein sequence ID" value="CAD1839997.1"/>
    <property type="molecule type" value="Genomic_DNA"/>
</dbReference>
<feature type="compositionally biased region" description="Acidic residues" evidence="1">
    <location>
        <begin position="236"/>
        <end position="250"/>
    </location>
</feature>
<organism evidence="3">
    <name type="scientific">Ananas comosus var. bracteatus</name>
    <name type="common">red pineapple</name>
    <dbReference type="NCBI Taxonomy" id="296719"/>
    <lineage>
        <taxon>Eukaryota</taxon>
        <taxon>Viridiplantae</taxon>
        <taxon>Streptophyta</taxon>
        <taxon>Embryophyta</taxon>
        <taxon>Tracheophyta</taxon>
        <taxon>Spermatophyta</taxon>
        <taxon>Magnoliopsida</taxon>
        <taxon>Liliopsida</taxon>
        <taxon>Poales</taxon>
        <taxon>Bromeliaceae</taxon>
        <taxon>Bromelioideae</taxon>
        <taxon>Ananas</taxon>
    </lineage>
</organism>
<feature type="compositionally biased region" description="Low complexity" evidence="1">
    <location>
        <begin position="490"/>
        <end position="499"/>
    </location>
</feature>
<dbReference type="PANTHER" id="PTHR16019:SF5">
    <property type="entry name" value="BSD DOMAIN-CONTAINING PROTEIN 1"/>
    <property type="match status" value="1"/>
</dbReference>
<sequence>MVEDWMMVQKRKRIYHLGSLPPFLLVLAGDIKAVDHRWNQHGLGGDNIEGRCRSLHPGPSASCTGAARASPGSASTRGSPAPSIISGLPTTSTDPPRPRSKSETANIIHKNMPNQMFISRGTLHDSDFELKTKYDNFGLDTEYYIRMGRANDLASKSESVIRTYRRDLEEFGSGIRKESTAIRDVAGGALDAGASVAQEKLETVGQAIDDLGGAVWRGTAEIIAHGKEALRSIDLPDPDPNSDPDPDPDPEPSSSDPSPLSRPQRRPYSRFEAQLLAAQSDPGTFLEEPGDAEDFERWRSEFVMADKEEEIEMLCYENAALEGIHEKLVPETMDRDAFWSRGHDEDLSWDVDDDDDGEEDVKEETVKKEEEEVQELEPKGCKEKEEGEVTKKEVVLNSESVEEKVPGEASQPESFKDSEESADKERPSMAGKAENAESNGEKDEEMKTETADSCKNSDFSVISSQPSMPEDDLGWDEIEDLGEQDEKKPVASSSSSPPKVDLRKRLSAAADDEDLSWDIEEDDEPTKP</sequence>
<name>A0A6V7QAT8_ANACO</name>
<dbReference type="GO" id="GO:0005737">
    <property type="term" value="C:cytoplasm"/>
    <property type="evidence" value="ECO:0007669"/>
    <property type="project" value="TreeGrafter"/>
</dbReference>
<feature type="region of interest" description="Disordered" evidence="1">
    <location>
        <begin position="344"/>
        <end position="528"/>
    </location>
</feature>
<dbReference type="AlphaFoldDB" id="A0A6V7QAT8"/>
<dbReference type="InterPro" id="IPR005607">
    <property type="entry name" value="BSD_dom"/>
</dbReference>
<dbReference type="InterPro" id="IPR051494">
    <property type="entry name" value="BSD_domain-containing"/>
</dbReference>
<dbReference type="PROSITE" id="PS50858">
    <property type="entry name" value="BSD"/>
    <property type="match status" value="1"/>
</dbReference>
<evidence type="ECO:0000256" key="1">
    <source>
        <dbReference type="SAM" id="MobiDB-lite"/>
    </source>
</evidence>
<feature type="compositionally biased region" description="Acidic residues" evidence="1">
    <location>
        <begin position="469"/>
        <end position="483"/>
    </location>
</feature>
<feature type="compositionally biased region" description="Low complexity" evidence="1">
    <location>
        <begin position="252"/>
        <end position="262"/>
    </location>
</feature>
<feature type="region of interest" description="Disordered" evidence="1">
    <location>
        <begin position="229"/>
        <end position="266"/>
    </location>
</feature>
<dbReference type="InterPro" id="IPR035925">
    <property type="entry name" value="BSD_dom_sf"/>
</dbReference>
<feature type="compositionally biased region" description="Acidic residues" evidence="1">
    <location>
        <begin position="347"/>
        <end position="362"/>
    </location>
</feature>
<feature type="region of interest" description="Disordered" evidence="1">
    <location>
        <begin position="59"/>
        <end position="106"/>
    </location>
</feature>